<dbReference type="AlphaFoldDB" id="A0A1F5E552"/>
<organism evidence="1 2">
    <name type="scientific">Candidatus Berkelbacteria bacterium RIFOXYA2_FULL_43_10</name>
    <dbReference type="NCBI Taxonomy" id="1797472"/>
    <lineage>
        <taxon>Bacteria</taxon>
        <taxon>Candidatus Berkelbacteria</taxon>
    </lineage>
</organism>
<reference evidence="1 2" key="1">
    <citation type="journal article" date="2016" name="Nat. Commun.">
        <title>Thousands of microbial genomes shed light on interconnected biogeochemical processes in an aquifer system.</title>
        <authorList>
            <person name="Anantharaman K."/>
            <person name="Brown C.T."/>
            <person name="Hug L.A."/>
            <person name="Sharon I."/>
            <person name="Castelle C.J."/>
            <person name="Probst A.J."/>
            <person name="Thomas B.C."/>
            <person name="Singh A."/>
            <person name="Wilkins M.J."/>
            <person name="Karaoz U."/>
            <person name="Brodie E.L."/>
            <person name="Williams K.H."/>
            <person name="Hubbard S.S."/>
            <person name="Banfield J.F."/>
        </authorList>
    </citation>
    <scope>NUCLEOTIDE SEQUENCE [LARGE SCALE GENOMIC DNA]</scope>
</reference>
<evidence type="ECO:0000313" key="2">
    <source>
        <dbReference type="Proteomes" id="UP000178583"/>
    </source>
</evidence>
<proteinExistence type="predicted"/>
<protein>
    <submittedName>
        <fullName evidence="1">Uncharacterized protein</fullName>
    </submittedName>
</protein>
<dbReference type="EMBL" id="MEZY01000050">
    <property type="protein sequence ID" value="OGD62404.1"/>
    <property type="molecule type" value="Genomic_DNA"/>
</dbReference>
<accession>A0A1F5E552</accession>
<dbReference type="Proteomes" id="UP000178583">
    <property type="component" value="Unassembled WGS sequence"/>
</dbReference>
<gene>
    <name evidence="1" type="ORF">A2215_03125</name>
</gene>
<sequence length="70" mass="7342">MTQPGGGIITPHGQRSTLSVSVWQMFGSGMGASFVGVVIDACTASAILARILHHLTASVKVCRMENIVIM</sequence>
<evidence type="ECO:0000313" key="1">
    <source>
        <dbReference type="EMBL" id="OGD62404.1"/>
    </source>
</evidence>
<name>A0A1F5E552_9BACT</name>
<comment type="caution">
    <text evidence="1">The sequence shown here is derived from an EMBL/GenBank/DDBJ whole genome shotgun (WGS) entry which is preliminary data.</text>
</comment>